<feature type="compositionally biased region" description="Polar residues" evidence="6">
    <location>
        <begin position="349"/>
        <end position="359"/>
    </location>
</feature>
<evidence type="ECO:0000256" key="4">
    <source>
        <dbReference type="ARBA" id="ARBA00023136"/>
    </source>
</evidence>
<feature type="compositionally biased region" description="Low complexity" evidence="6">
    <location>
        <begin position="397"/>
        <end position="419"/>
    </location>
</feature>
<protein>
    <recommendedName>
        <fullName evidence="8">Ima1 N-terminal domain-containing protein</fullName>
    </recommendedName>
</protein>
<accession>A0A5C3PX75</accession>
<feature type="region of interest" description="Disordered" evidence="6">
    <location>
        <begin position="478"/>
        <end position="500"/>
    </location>
</feature>
<feature type="transmembrane region" description="Helical" evidence="7">
    <location>
        <begin position="267"/>
        <end position="288"/>
    </location>
</feature>
<dbReference type="STRING" id="1314778.A0A5C3PX75"/>
<keyword evidence="10" id="KW-1185">Reference proteome</keyword>
<gene>
    <name evidence="9" type="ORF">K466DRAFT_642211</name>
</gene>
<reference evidence="9 10" key="1">
    <citation type="journal article" date="2019" name="Nat. Ecol. Evol.">
        <title>Megaphylogeny resolves global patterns of mushroom evolution.</title>
        <authorList>
            <person name="Varga T."/>
            <person name="Krizsan K."/>
            <person name="Foldi C."/>
            <person name="Dima B."/>
            <person name="Sanchez-Garcia M."/>
            <person name="Sanchez-Ramirez S."/>
            <person name="Szollosi G.J."/>
            <person name="Szarkandi J.G."/>
            <person name="Papp V."/>
            <person name="Albert L."/>
            <person name="Andreopoulos W."/>
            <person name="Angelini C."/>
            <person name="Antonin V."/>
            <person name="Barry K.W."/>
            <person name="Bougher N.L."/>
            <person name="Buchanan P."/>
            <person name="Buyck B."/>
            <person name="Bense V."/>
            <person name="Catcheside P."/>
            <person name="Chovatia M."/>
            <person name="Cooper J."/>
            <person name="Damon W."/>
            <person name="Desjardin D."/>
            <person name="Finy P."/>
            <person name="Geml J."/>
            <person name="Haridas S."/>
            <person name="Hughes K."/>
            <person name="Justo A."/>
            <person name="Karasinski D."/>
            <person name="Kautmanova I."/>
            <person name="Kiss B."/>
            <person name="Kocsube S."/>
            <person name="Kotiranta H."/>
            <person name="LaButti K.M."/>
            <person name="Lechner B.E."/>
            <person name="Liimatainen K."/>
            <person name="Lipzen A."/>
            <person name="Lukacs Z."/>
            <person name="Mihaltcheva S."/>
            <person name="Morgado L.N."/>
            <person name="Niskanen T."/>
            <person name="Noordeloos M.E."/>
            <person name="Ohm R.A."/>
            <person name="Ortiz-Santana B."/>
            <person name="Ovrebo C."/>
            <person name="Racz N."/>
            <person name="Riley R."/>
            <person name="Savchenko A."/>
            <person name="Shiryaev A."/>
            <person name="Soop K."/>
            <person name="Spirin V."/>
            <person name="Szebenyi C."/>
            <person name="Tomsovsky M."/>
            <person name="Tulloss R.E."/>
            <person name="Uehling J."/>
            <person name="Grigoriev I.V."/>
            <person name="Vagvolgyi C."/>
            <person name="Papp T."/>
            <person name="Martin F.M."/>
            <person name="Miettinen O."/>
            <person name="Hibbett D.S."/>
            <person name="Nagy L.G."/>
        </authorList>
    </citation>
    <scope>NUCLEOTIDE SEQUENCE [LARGE SCALE GENOMIC DNA]</scope>
    <source>
        <strain evidence="9 10">HHB13444</strain>
    </source>
</reference>
<feature type="domain" description="Ima1 N-terminal" evidence="8">
    <location>
        <begin position="11"/>
        <end position="140"/>
    </location>
</feature>
<feature type="region of interest" description="Disordered" evidence="6">
    <location>
        <begin position="397"/>
        <end position="454"/>
    </location>
</feature>
<name>A0A5C3PX75_9APHY</name>
<evidence type="ECO:0000256" key="1">
    <source>
        <dbReference type="ARBA" id="ARBA00004473"/>
    </source>
</evidence>
<feature type="transmembrane region" description="Helical" evidence="7">
    <location>
        <begin position="194"/>
        <end position="214"/>
    </location>
</feature>
<keyword evidence="4 7" id="KW-0472">Membrane</keyword>
<sequence>MPVIFRQPSAVSCFYCQSAITPVPRNPRSFRCPHCDCWNQYDAKGEIISDEPAMHDENLNARSFARRASPRKDRLPSTYGSSAFCHTCQTNQVLRNNLLSNYLPPPSDPEYEHRLEALPEYERSIDIRYPPLCANCLPTVEAEIRKRDQEARVRALGGALKNTRGTDTRRHSSATQREKDKLELELRMWRIRGCLWAGSVAGALVGYASIAASYHPITLPAFVPPALPALVLVSIFWTAWDPTYATFRRYQFQGRTVRVHGKKQYSLLQLSAWIMRMITATLLALSYYRPDMGVLHLWNDPQSRAARIFCSVALSFELIIIISSIFLLRVQRPPPVRLVDSKSHLRQLSATPSITSSRDGTPAAPEPDLLASLTLSNKPILGAPAQNPIFGIPSFKTAARSASPPRRPSSTTPRSPSMDVDMDDDDERDPDAMDIDPASPMKKPGRDDDGSWLRPQRFFAPEEPTGLENLFARTIRLADTSEQSGNGPQGAGDRRSTSRRSKGRFIRDWRIWLVLGVVPVAWDVRRRRMVEPLM</sequence>
<keyword evidence="3 7" id="KW-1133">Transmembrane helix</keyword>
<evidence type="ECO:0000313" key="10">
    <source>
        <dbReference type="Proteomes" id="UP000308197"/>
    </source>
</evidence>
<evidence type="ECO:0000256" key="2">
    <source>
        <dbReference type="ARBA" id="ARBA00022692"/>
    </source>
</evidence>
<dbReference type="GO" id="GO:0005637">
    <property type="term" value="C:nuclear inner membrane"/>
    <property type="evidence" value="ECO:0007669"/>
    <property type="project" value="UniProtKB-SubCell"/>
</dbReference>
<feature type="compositionally biased region" description="Acidic residues" evidence="6">
    <location>
        <begin position="420"/>
        <end position="434"/>
    </location>
</feature>
<evidence type="ECO:0000256" key="7">
    <source>
        <dbReference type="SAM" id="Phobius"/>
    </source>
</evidence>
<comment type="subcellular location">
    <subcellularLocation>
        <location evidence="1">Nucleus inner membrane</location>
        <topology evidence="1">Multi-pass membrane protein</topology>
    </subcellularLocation>
</comment>
<dbReference type="Proteomes" id="UP000308197">
    <property type="component" value="Unassembled WGS sequence"/>
</dbReference>
<keyword evidence="2 7" id="KW-0812">Transmembrane</keyword>
<keyword evidence="5" id="KW-0539">Nucleus</keyword>
<proteinExistence type="predicted"/>
<dbReference type="InterPro" id="IPR018617">
    <property type="entry name" value="Ima1_N"/>
</dbReference>
<organism evidence="9 10">
    <name type="scientific">Polyporus arcularius HHB13444</name>
    <dbReference type="NCBI Taxonomy" id="1314778"/>
    <lineage>
        <taxon>Eukaryota</taxon>
        <taxon>Fungi</taxon>
        <taxon>Dikarya</taxon>
        <taxon>Basidiomycota</taxon>
        <taxon>Agaricomycotina</taxon>
        <taxon>Agaricomycetes</taxon>
        <taxon>Polyporales</taxon>
        <taxon>Polyporaceae</taxon>
        <taxon>Polyporus</taxon>
    </lineage>
</organism>
<dbReference type="GO" id="GO:0071765">
    <property type="term" value="P:nuclear inner membrane organization"/>
    <property type="evidence" value="ECO:0007669"/>
    <property type="project" value="InterPro"/>
</dbReference>
<dbReference type="InParanoid" id="A0A5C3PX75"/>
<dbReference type="EMBL" id="ML210969">
    <property type="protein sequence ID" value="TFK94435.1"/>
    <property type="molecule type" value="Genomic_DNA"/>
</dbReference>
<dbReference type="PANTHER" id="PTHR28538:SF1">
    <property type="entry name" value="INTEGRAL INNER NUCLEAR MEMBRANE PROTEIN IMA1"/>
    <property type="match status" value="1"/>
</dbReference>
<dbReference type="GO" id="GO:0034506">
    <property type="term" value="C:chromosome, centromeric core domain"/>
    <property type="evidence" value="ECO:0007669"/>
    <property type="project" value="TreeGrafter"/>
</dbReference>
<feature type="transmembrane region" description="Helical" evidence="7">
    <location>
        <begin position="308"/>
        <end position="328"/>
    </location>
</feature>
<dbReference type="GO" id="GO:0044732">
    <property type="term" value="C:mitotic spindle pole body"/>
    <property type="evidence" value="ECO:0007669"/>
    <property type="project" value="TreeGrafter"/>
</dbReference>
<dbReference type="AlphaFoldDB" id="A0A5C3PX75"/>
<dbReference type="InterPro" id="IPR042321">
    <property type="entry name" value="Ima1"/>
</dbReference>
<feature type="region of interest" description="Disordered" evidence="6">
    <location>
        <begin position="349"/>
        <end position="368"/>
    </location>
</feature>
<dbReference type="PANTHER" id="PTHR28538">
    <property type="entry name" value="INTEGRAL INNER NUCLEAR MEMBRANE PROTEIN IMA1"/>
    <property type="match status" value="1"/>
</dbReference>
<feature type="transmembrane region" description="Helical" evidence="7">
    <location>
        <begin position="226"/>
        <end position="247"/>
    </location>
</feature>
<evidence type="ECO:0000313" key="9">
    <source>
        <dbReference type="EMBL" id="TFK94435.1"/>
    </source>
</evidence>
<evidence type="ECO:0000256" key="3">
    <source>
        <dbReference type="ARBA" id="ARBA00022989"/>
    </source>
</evidence>
<evidence type="ECO:0000256" key="6">
    <source>
        <dbReference type="SAM" id="MobiDB-lite"/>
    </source>
</evidence>
<dbReference type="Pfam" id="PF09779">
    <property type="entry name" value="Ima1_N"/>
    <property type="match status" value="1"/>
</dbReference>
<evidence type="ECO:0000256" key="5">
    <source>
        <dbReference type="ARBA" id="ARBA00023242"/>
    </source>
</evidence>
<evidence type="ECO:0000259" key="8">
    <source>
        <dbReference type="Pfam" id="PF09779"/>
    </source>
</evidence>
<dbReference type="GO" id="GO:0034992">
    <property type="term" value="C:microtubule organizing center attachment site"/>
    <property type="evidence" value="ECO:0007669"/>
    <property type="project" value="TreeGrafter"/>
</dbReference>